<feature type="compositionally biased region" description="Polar residues" evidence="1">
    <location>
        <begin position="31"/>
        <end position="50"/>
    </location>
</feature>
<name>A0ABP0M1J2_9DINO</name>
<organism evidence="3 4">
    <name type="scientific">Durusdinium trenchii</name>
    <dbReference type="NCBI Taxonomy" id="1381693"/>
    <lineage>
        <taxon>Eukaryota</taxon>
        <taxon>Sar</taxon>
        <taxon>Alveolata</taxon>
        <taxon>Dinophyceae</taxon>
        <taxon>Suessiales</taxon>
        <taxon>Symbiodiniaceae</taxon>
        <taxon>Durusdinium</taxon>
    </lineage>
</organism>
<protein>
    <submittedName>
        <fullName evidence="3">Uncharacterized protein</fullName>
    </submittedName>
</protein>
<feature type="region of interest" description="Disordered" evidence="1">
    <location>
        <begin position="81"/>
        <end position="123"/>
    </location>
</feature>
<feature type="region of interest" description="Disordered" evidence="1">
    <location>
        <begin position="198"/>
        <end position="223"/>
    </location>
</feature>
<evidence type="ECO:0000313" key="2">
    <source>
        <dbReference type="EMBL" id="CAK9044299.1"/>
    </source>
</evidence>
<sequence length="367" mass="41369">MPATESQVERSLSGSVSGQGRTQGERVASPEPSQASFSLPSRSSATTVNNGKVQLVVSMFKEGRLDATTAMELMAGSLEDMATPMSSDDKADDLSENRKRPHPEEEVLEEHATTGEGDHVDKKEANRLKAKLRRMCEEKANGRLCWHSHQEVVERWSEPWKKIEGAVCLCEQDRANLVRCCKYGGDDEYWVDIRETGEKGQEKSKTKERREECEDADDDEPIGEVNTDRLKAMAAREQAMASSGSVQSSEAMRRKNTYTKFCDSLLQKSAKVRSLVTDLKKNYESDPCVDKSIKALEHDLDTLEDNYNKCSEELATGESVGYTEMWVTKFEKTMKETTFACTKVVQNEAKIRNAKRHFRKVPKKEES</sequence>
<dbReference type="EMBL" id="CAXAMN010015113">
    <property type="protein sequence ID" value="CAK9045038.1"/>
    <property type="molecule type" value="Genomic_DNA"/>
</dbReference>
<feature type="region of interest" description="Disordered" evidence="1">
    <location>
        <begin position="1"/>
        <end position="50"/>
    </location>
</feature>
<proteinExistence type="predicted"/>
<evidence type="ECO:0000313" key="4">
    <source>
        <dbReference type="Proteomes" id="UP001642484"/>
    </source>
</evidence>
<dbReference type="EMBL" id="CAXAMN010014780">
    <property type="protein sequence ID" value="CAK9044299.1"/>
    <property type="molecule type" value="Genomic_DNA"/>
</dbReference>
<evidence type="ECO:0000256" key="1">
    <source>
        <dbReference type="SAM" id="MobiDB-lite"/>
    </source>
</evidence>
<reference evidence="3 4" key="1">
    <citation type="submission" date="2024-02" db="EMBL/GenBank/DDBJ databases">
        <authorList>
            <person name="Chen Y."/>
            <person name="Shah S."/>
            <person name="Dougan E. K."/>
            <person name="Thang M."/>
            <person name="Chan C."/>
        </authorList>
    </citation>
    <scope>NUCLEOTIDE SEQUENCE [LARGE SCALE GENOMIC DNA]</scope>
</reference>
<feature type="compositionally biased region" description="Polar residues" evidence="1">
    <location>
        <begin position="1"/>
        <end position="22"/>
    </location>
</feature>
<accession>A0ABP0M1J2</accession>
<feature type="compositionally biased region" description="Basic and acidic residues" evidence="1">
    <location>
        <begin position="87"/>
        <end position="123"/>
    </location>
</feature>
<gene>
    <name evidence="2" type="ORF">CCMP2556_LOCUS23331</name>
    <name evidence="3" type="ORF">CCMP2556_LOCUS23606</name>
</gene>
<feature type="compositionally biased region" description="Basic and acidic residues" evidence="1">
    <location>
        <begin position="198"/>
        <end position="212"/>
    </location>
</feature>
<evidence type="ECO:0000313" key="3">
    <source>
        <dbReference type="EMBL" id="CAK9045038.1"/>
    </source>
</evidence>
<keyword evidence="4" id="KW-1185">Reference proteome</keyword>
<dbReference type="Proteomes" id="UP001642484">
    <property type="component" value="Unassembled WGS sequence"/>
</dbReference>
<feature type="compositionally biased region" description="Acidic residues" evidence="1">
    <location>
        <begin position="213"/>
        <end position="222"/>
    </location>
</feature>
<comment type="caution">
    <text evidence="3">The sequence shown here is derived from an EMBL/GenBank/DDBJ whole genome shotgun (WGS) entry which is preliminary data.</text>
</comment>